<dbReference type="InterPro" id="IPR009518">
    <property type="entry name" value="PSII_PsbX"/>
</dbReference>
<dbReference type="Gene3D" id="6.10.140.1230">
    <property type="match status" value="1"/>
</dbReference>
<dbReference type="GO" id="GO:0015979">
    <property type="term" value="P:photosynthesis"/>
    <property type="evidence" value="ECO:0007669"/>
    <property type="project" value="UniProtKB-KW"/>
</dbReference>
<sequence length="275" mass="29935">MSQLARGNIFLTEDFWIVTEAIEPGEVGIMEQYDRRSFYQPNHVCDRAKSLVVTEMLTSLGQPSGCLLQTLKSTQAIGRTNRPMNMPSVQKIMQEFERTSEKMELTCEVMTDAMNDAFEGDKEEEEELDELMNRVFDEIGVDINQGDFCYDTQLMNAPSSAVAAIAANSKKRVLVPTSESFFNSLPLRASKGVVAASKHNVRFEVRASSMKEKVVTGLSAAAMTASMIVPDVAEAAAVPPSLKNFLLSILAGGVVLGVIIGAVVGVSNFDPVKRG</sequence>
<keyword evidence="1" id="KW-0602">Photosynthesis</keyword>
<evidence type="ECO:0000313" key="8">
    <source>
        <dbReference type="Proteomes" id="UP001497480"/>
    </source>
</evidence>
<keyword evidence="4 6" id="KW-0472">Membrane</keyword>
<dbReference type="Proteomes" id="UP001497480">
    <property type="component" value="Unassembled WGS sequence"/>
</dbReference>
<feature type="transmembrane region" description="Helical" evidence="6">
    <location>
        <begin position="245"/>
        <end position="269"/>
    </location>
</feature>
<dbReference type="PANTHER" id="PTHR34455:SF1">
    <property type="entry name" value="OS07G0673550 PROTEIN"/>
    <property type="match status" value="1"/>
</dbReference>
<dbReference type="Pfam" id="PF03357">
    <property type="entry name" value="Snf7"/>
    <property type="match status" value="1"/>
</dbReference>
<keyword evidence="8" id="KW-1185">Reference proteome</keyword>
<dbReference type="Pfam" id="PF06596">
    <property type="entry name" value="PsbX"/>
    <property type="match status" value="1"/>
</dbReference>
<protein>
    <submittedName>
        <fullName evidence="7">Uncharacterized protein</fullName>
    </submittedName>
</protein>
<name>A0AAV1W765_LUPLU</name>
<dbReference type="GO" id="GO:0007034">
    <property type="term" value="P:vacuolar transport"/>
    <property type="evidence" value="ECO:0007669"/>
    <property type="project" value="InterPro"/>
</dbReference>
<organism evidence="7 8">
    <name type="scientific">Lupinus luteus</name>
    <name type="common">European yellow lupine</name>
    <dbReference type="NCBI Taxonomy" id="3873"/>
    <lineage>
        <taxon>Eukaryota</taxon>
        <taxon>Viridiplantae</taxon>
        <taxon>Streptophyta</taxon>
        <taxon>Embryophyta</taxon>
        <taxon>Tracheophyta</taxon>
        <taxon>Spermatophyta</taxon>
        <taxon>Magnoliopsida</taxon>
        <taxon>eudicotyledons</taxon>
        <taxon>Gunneridae</taxon>
        <taxon>Pentapetalae</taxon>
        <taxon>rosids</taxon>
        <taxon>fabids</taxon>
        <taxon>Fabales</taxon>
        <taxon>Fabaceae</taxon>
        <taxon>Papilionoideae</taxon>
        <taxon>50 kb inversion clade</taxon>
        <taxon>genistoids sensu lato</taxon>
        <taxon>core genistoids</taxon>
        <taxon>Genisteae</taxon>
        <taxon>Lupinus</taxon>
    </lineage>
</organism>
<evidence type="ECO:0000256" key="3">
    <source>
        <dbReference type="ARBA" id="ARBA00022989"/>
    </source>
</evidence>
<dbReference type="GO" id="GO:0009523">
    <property type="term" value="C:photosystem II"/>
    <property type="evidence" value="ECO:0007669"/>
    <property type="project" value="UniProtKB-KW"/>
</dbReference>
<dbReference type="FunFam" id="1.20.5.510:FF:000006">
    <property type="entry name" value="Photosystem II psbX protein"/>
    <property type="match status" value="1"/>
</dbReference>
<evidence type="ECO:0000313" key="7">
    <source>
        <dbReference type="EMBL" id="CAL0304796.1"/>
    </source>
</evidence>
<evidence type="ECO:0000256" key="6">
    <source>
        <dbReference type="SAM" id="Phobius"/>
    </source>
</evidence>
<gene>
    <name evidence="7" type="ORF">LLUT_LOCUS5856</name>
</gene>
<evidence type="ECO:0000256" key="2">
    <source>
        <dbReference type="ARBA" id="ARBA00022692"/>
    </source>
</evidence>
<dbReference type="PANTHER" id="PTHR34455">
    <property type="entry name" value="OS07G0673550 PROTEIN"/>
    <property type="match status" value="1"/>
</dbReference>
<comment type="caution">
    <text evidence="7">The sequence shown here is derived from an EMBL/GenBank/DDBJ whole genome shotgun (WGS) entry which is preliminary data.</text>
</comment>
<keyword evidence="5" id="KW-0604">Photosystem II</keyword>
<keyword evidence="2 6" id="KW-0812">Transmembrane</keyword>
<dbReference type="InterPro" id="IPR005024">
    <property type="entry name" value="Snf7_fam"/>
</dbReference>
<proteinExistence type="predicted"/>
<dbReference type="Gene3D" id="1.20.5.510">
    <property type="entry name" value="Single helix bin"/>
    <property type="match status" value="1"/>
</dbReference>
<keyword evidence="3 6" id="KW-1133">Transmembrane helix</keyword>
<dbReference type="AlphaFoldDB" id="A0AAV1W765"/>
<evidence type="ECO:0000256" key="1">
    <source>
        <dbReference type="ARBA" id="ARBA00022531"/>
    </source>
</evidence>
<reference evidence="7 8" key="1">
    <citation type="submission" date="2024-03" db="EMBL/GenBank/DDBJ databases">
        <authorList>
            <person name="Martinez-Hernandez J."/>
        </authorList>
    </citation>
    <scope>NUCLEOTIDE SEQUENCE [LARGE SCALE GENOMIC DNA]</scope>
</reference>
<accession>A0AAV1W765</accession>
<dbReference type="EMBL" id="CAXHTB010000004">
    <property type="protein sequence ID" value="CAL0304796.1"/>
    <property type="molecule type" value="Genomic_DNA"/>
</dbReference>
<evidence type="ECO:0000256" key="4">
    <source>
        <dbReference type="ARBA" id="ARBA00023136"/>
    </source>
</evidence>
<evidence type="ECO:0000256" key="5">
    <source>
        <dbReference type="ARBA" id="ARBA00023276"/>
    </source>
</evidence>